<dbReference type="STRING" id="67267.GCA_000716675_01282"/>
<name>A0A1Z1WBI3_9ACTN</name>
<dbReference type="EMBL" id="CP021748">
    <property type="protein sequence ID" value="ARX83801.1"/>
    <property type="molecule type" value="Genomic_DNA"/>
</dbReference>
<evidence type="ECO:0000256" key="2">
    <source>
        <dbReference type="SAM" id="Phobius"/>
    </source>
</evidence>
<dbReference type="RefSeq" id="WP_087884302.1">
    <property type="nucleotide sequence ID" value="NZ_CP021748.1"/>
</dbReference>
<dbReference type="Proteomes" id="UP000195880">
    <property type="component" value="Chromosome"/>
</dbReference>
<keyword evidence="2" id="KW-1133">Transmembrane helix</keyword>
<evidence type="ECO:0000313" key="4">
    <source>
        <dbReference type="Proteomes" id="UP000195880"/>
    </source>
</evidence>
<evidence type="ECO:0000313" key="3">
    <source>
        <dbReference type="EMBL" id="ARX83801.1"/>
    </source>
</evidence>
<feature type="transmembrane region" description="Helical" evidence="2">
    <location>
        <begin position="6"/>
        <end position="26"/>
    </location>
</feature>
<organism evidence="3 4">
    <name type="scientific">Streptomyces alboflavus</name>
    <dbReference type="NCBI Taxonomy" id="67267"/>
    <lineage>
        <taxon>Bacteria</taxon>
        <taxon>Bacillati</taxon>
        <taxon>Actinomycetota</taxon>
        <taxon>Actinomycetes</taxon>
        <taxon>Kitasatosporales</taxon>
        <taxon>Streptomycetaceae</taxon>
        <taxon>Streptomyces</taxon>
    </lineage>
</organism>
<feature type="transmembrane region" description="Helical" evidence="2">
    <location>
        <begin position="33"/>
        <end position="53"/>
    </location>
</feature>
<sequence length="117" mass="11891">MPRPTVAQLTYGSATVICSALAMLLLSQASSVPGVAVITFAALGLGLLVAMTVPLPKPAPEPAEALTTTVVPVPAAVSVPSSRSSFEERVPVQRTVLATDSTAPQHTPLPVREPAGP</sequence>
<accession>A0A1Z1WBI3</accession>
<gene>
    <name evidence="3" type="ORF">SMD44_03230</name>
</gene>
<proteinExistence type="predicted"/>
<feature type="region of interest" description="Disordered" evidence="1">
    <location>
        <begin position="95"/>
        <end position="117"/>
    </location>
</feature>
<dbReference type="AlphaFoldDB" id="A0A1Z1WBI3"/>
<dbReference type="KEGG" id="salf:SMD44_03230"/>
<protein>
    <submittedName>
        <fullName evidence="3">Uncharacterized protein</fullName>
    </submittedName>
</protein>
<keyword evidence="2" id="KW-0472">Membrane</keyword>
<keyword evidence="2" id="KW-0812">Transmembrane</keyword>
<keyword evidence="4" id="KW-1185">Reference proteome</keyword>
<feature type="compositionally biased region" description="Polar residues" evidence="1">
    <location>
        <begin position="96"/>
        <end position="105"/>
    </location>
</feature>
<dbReference type="eggNOG" id="ENOG5031WUC">
    <property type="taxonomic scope" value="Bacteria"/>
</dbReference>
<reference evidence="3 4" key="1">
    <citation type="submission" date="2017-05" db="EMBL/GenBank/DDBJ databases">
        <title>Streptomyces alboflavus Genome sequencing and assembly.</title>
        <authorList>
            <person name="Wang Y."/>
            <person name="Du B."/>
            <person name="Ding Y."/>
            <person name="Liu H."/>
            <person name="Hou Q."/>
            <person name="Liu K."/>
            <person name="Wang C."/>
            <person name="Yao L."/>
        </authorList>
    </citation>
    <scope>NUCLEOTIDE SEQUENCE [LARGE SCALE GENOMIC DNA]</scope>
    <source>
        <strain evidence="3 4">MDJK44</strain>
    </source>
</reference>
<evidence type="ECO:0000256" key="1">
    <source>
        <dbReference type="SAM" id="MobiDB-lite"/>
    </source>
</evidence>